<feature type="compositionally biased region" description="Polar residues" evidence="2">
    <location>
        <begin position="541"/>
        <end position="556"/>
    </location>
</feature>
<dbReference type="PANTHER" id="PTHR21574:SF0">
    <property type="entry name" value="CENTROSOMAL PROTEIN OF 120 KDA"/>
    <property type="match status" value="1"/>
</dbReference>
<dbReference type="EMBL" id="AXCM01014517">
    <property type="status" value="NOT_ANNOTATED_CDS"/>
    <property type="molecule type" value="Genomic_DNA"/>
</dbReference>
<dbReference type="PANTHER" id="PTHR21574">
    <property type="entry name" value="CENTROSOMAL PROTEIN OF 120 KDA"/>
    <property type="match status" value="1"/>
</dbReference>
<dbReference type="STRING" id="139723.A0A182MQV1"/>
<name>A0A182MQV1_9DIPT</name>
<feature type="coiled-coil region" evidence="1">
    <location>
        <begin position="416"/>
        <end position="517"/>
    </location>
</feature>
<sequence length="574" mass="64918">MEDFKANYSASNNILDTVRNIPIFAANTSNSIEEKMNEKLVTPSLKYKLSLQYLGTDGPILKHTSTVEPLTDSSVTETGEQMNLNQQIDEKLTEAQNATKTSVDPATNSNKNEEVPNEIYPKPSTLQPSRVNCEGEQEKVNIDTILMTSEQDLRDIRRTFAFRVRVGTVKFNSFPSPGLWQLALQHPKADTPFTKIRLELQPDIAVHEDRIEFGDVALELLFSALPDRVVDIISSEPSKLTLNGPHGACAFARLDNESLLVGTRERQPAGVVVMVNEAGENVAIASVSCDLQEVGLNYNCQLSTAQQTVDCCHNAGPPVHGTQPKRFDATIAYKLVEQQKAWMQDQRKQFIEQLKEKEDKHLQALAQSWKEQQTIAEKRLTDRLAHVDALAAALEESQRKMDTNIPQDSSRVKQIEQQFRAQLEEIRAKAIKLEQEAEAQIETTRRQSKELQQQQIQLSADQQYLVDSNRSLRHELDQERARRVQLDEQIEELTTSKQYYKEQWAKLTRKVHQLEQELSMARTPYFQPSAKDRRMGKRKNATGSESQMSFAGSNAHQGAGDSCMSCDCPKDFDD</sequence>
<dbReference type="GO" id="GO:0005813">
    <property type="term" value="C:centrosome"/>
    <property type="evidence" value="ECO:0007669"/>
    <property type="project" value="TreeGrafter"/>
</dbReference>
<evidence type="ECO:0008006" key="5">
    <source>
        <dbReference type="Google" id="ProtNLM"/>
    </source>
</evidence>
<protein>
    <recommendedName>
        <fullName evidence="5">DUF3668 domain-containing protein</fullName>
    </recommendedName>
</protein>
<dbReference type="Proteomes" id="UP000075883">
    <property type="component" value="Unassembled WGS sequence"/>
</dbReference>
<organism evidence="3 4">
    <name type="scientific">Anopheles culicifacies</name>
    <dbReference type="NCBI Taxonomy" id="139723"/>
    <lineage>
        <taxon>Eukaryota</taxon>
        <taxon>Metazoa</taxon>
        <taxon>Ecdysozoa</taxon>
        <taxon>Arthropoda</taxon>
        <taxon>Hexapoda</taxon>
        <taxon>Insecta</taxon>
        <taxon>Pterygota</taxon>
        <taxon>Neoptera</taxon>
        <taxon>Endopterygota</taxon>
        <taxon>Diptera</taxon>
        <taxon>Nematocera</taxon>
        <taxon>Culicoidea</taxon>
        <taxon>Culicidae</taxon>
        <taxon>Anophelinae</taxon>
        <taxon>Anopheles</taxon>
        <taxon>culicifacies species complex</taxon>
    </lineage>
</organism>
<evidence type="ECO:0000313" key="4">
    <source>
        <dbReference type="Proteomes" id="UP000075883"/>
    </source>
</evidence>
<keyword evidence="4" id="KW-1185">Reference proteome</keyword>
<feature type="region of interest" description="Disordered" evidence="2">
    <location>
        <begin position="97"/>
        <end position="130"/>
    </location>
</feature>
<evidence type="ECO:0000313" key="3">
    <source>
        <dbReference type="EnsemblMetazoa" id="ACUA024082-PA"/>
    </source>
</evidence>
<feature type="region of interest" description="Disordered" evidence="2">
    <location>
        <begin position="529"/>
        <end position="574"/>
    </location>
</feature>
<dbReference type="InterPro" id="IPR039893">
    <property type="entry name" value="CEP120-like"/>
</dbReference>
<reference evidence="4" key="1">
    <citation type="submission" date="2013-09" db="EMBL/GenBank/DDBJ databases">
        <title>The Genome Sequence of Anopheles culicifacies species A.</title>
        <authorList>
            <consortium name="The Broad Institute Genomics Platform"/>
            <person name="Neafsey D.E."/>
            <person name="Besansky N."/>
            <person name="Howell P."/>
            <person name="Walton C."/>
            <person name="Young S.K."/>
            <person name="Zeng Q."/>
            <person name="Gargeya S."/>
            <person name="Fitzgerald M."/>
            <person name="Haas B."/>
            <person name="Abouelleil A."/>
            <person name="Allen A.W."/>
            <person name="Alvarado L."/>
            <person name="Arachchi H.M."/>
            <person name="Berlin A.M."/>
            <person name="Chapman S.B."/>
            <person name="Gainer-Dewar J."/>
            <person name="Goldberg J."/>
            <person name="Griggs A."/>
            <person name="Gujja S."/>
            <person name="Hansen M."/>
            <person name="Howarth C."/>
            <person name="Imamovic A."/>
            <person name="Ireland A."/>
            <person name="Larimer J."/>
            <person name="McCowan C."/>
            <person name="Murphy C."/>
            <person name="Pearson M."/>
            <person name="Poon T.W."/>
            <person name="Priest M."/>
            <person name="Roberts A."/>
            <person name="Saif S."/>
            <person name="Shea T."/>
            <person name="Sisk P."/>
            <person name="Sykes S."/>
            <person name="Wortman J."/>
            <person name="Nusbaum C."/>
            <person name="Birren B."/>
        </authorList>
    </citation>
    <scope>NUCLEOTIDE SEQUENCE [LARGE SCALE GENOMIC DNA]</scope>
    <source>
        <strain evidence="4">A-37</strain>
    </source>
</reference>
<accession>A0A182MQV1</accession>
<feature type="compositionally biased region" description="Polar residues" evidence="2">
    <location>
        <begin position="97"/>
        <end position="110"/>
    </location>
</feature>
<reference evidence="3" key="2">
    <citation type="submission" date="2020-05" db="UniProtKB">
        <authorList>
            <consortium name="EnsemblMetazoa"/>
        </authorList>
    </citation>
    <scope>IDENTIFICATION</scope>
    <source>
        <strain evidence="3">A-37</strain>
    </source>
</reference>
<dbReference type="VEuPathDB" id="VectorBase:ACUA024082"/>
<evidence type="ECO:0000256" key="2">
    <source>
        <dbReference type="SAM" id="MobiDB-lite"/>
    </source>
</evidence>
<keyword evidence="1" id="KW-0175">Coiled coil</keyword>
<dbReference type="GO" id="GO:1903724">
    <property type="term" value="P:positive regulation of centriole elongation"/>
    <property type="evidence" value="ECO:0007669"/>
    <property type="project" value="TreeGrafter"/>
</dbReference>
<dbReference type="EnsemblMetazoa" id="ACUA024082-RA">
    <property type="protein sequence ID" value="ACUA024082-PA"/>
    <property type="gene ID" value="ACUA024082"/>
</dbReference>
<evidence type="ECO:0000256" key="1">
    <source>
        <dbReference type="SAM" id="Coils"/>
    </source>
</evidence>
<dbReference type="AlphaFoldDB" id="A0A182MQV1"/>
<proteinExistence type="predicted"/>